<proteinExistence type="predicted"/>
<dbReference type="CDD" id="cd00082">
    <property type="entry name" value="HisKA"/>
    <property type="match status" value="1"/>
</dbReference>
<dbReference type="SMART" id="SM00388">
    <property type="entry name" value="HisKA"/>
    <property type="match status" value="1"/>
</dbReference>
<dbReference type="InterPro" id="IPR013656">
    <property type="entry name" value="PAS_4"/>
</dbReference>
<dbReference type="PROSITE" id="PS50109">
    <property type="entry name" value="HIS_KIN"/>
    <property type="match status" value="1"/>
</dbReference>
<dbReference type="GO" id="GO:0016301">
    <property type="term" value="F:kinase activity"/>
    <property type="evidence" value="ECO:0007669"/>
    <property type="project" value="UniProtKB-KW"/>
</dbReference>
<keyword evidence="12" id="KW-1185">Reference proteome</keyword>
<evidence type="ECO:0000313" key="11">
    <source>
        <dbReference type="EMBL" id="MFC7362071.1"/>
    </source>
</evidence>
<dbReference type="NCBIfam" id="TIGR00229">
    <property type="entry name" value="sensory_box"/>
    <property type="match status" value="1"/>
</dbReference>
<dbReference type="InterPro" id="IPR036890">
    <property type="entry name" value="HATPase_C_sf"/>
</dbReference>
<dbReference type="PROSITE" id="PS50113">
    <property type="entry name" value="PAC"/>
    <property type="match status" value="1"/>
</dbReference>
<dbReference type="Pfam" id="PF02518">
    <property type="entry name" value="HATPase_c"/>
    <property type="match status" value="1"/>
</dbReference>
<dbReference type="CDD" id="cd16922">
    <property type="entry name" value="HATPase_EvgS-ArcB-TorS-like"/>
    <property type="match status" value="1"/>
</dbReference>
<keyword evidence="5" id="KW-0808">Transferase</keyword>
<evidence type="ECO:0000313" key="12">
    <source>
        <dbReference type="Proteomes" id="UP001596524"/>
    </source>
</evidence>
<evidence type="ECO:0000256" key="3">
    <source>
        <dbReference type="ARBA" id="ARBA00012438"/>
    </source>
</evidence>
<evidence type="ECO:0000256" key="5">
    <source>
        <dbReference type="ARBA" id="ARBA00022679"/>
    </source>
</evidence>
<dbReference type="Pfam" id="PF08448">
    <property type="entry name" value="PAS_4"/>
    <property type="match status" value="1"/>
</dbReference>
<dbReference type="CDD" id="cd00130">
    <property type="entry name" value="PAS"/>
    <property type="match status" value="1"/>
</dbReference>
<dbReference type="PRINTS" id="PR00344">
    <property type="entry name" value="BCTRLSENSOR"/>
</dbReference>
<name>A0ABW2N446_9ACTN</name>
<dbReference type="InterPro" id="IPR004358">
    <property type="entry name" value="Sig_transdc_His_kin-like_C"/>
</dbReference>
<dbReference type="PANTHER" id="PTHR43047">
    <property type="entry name" value="TWO-COMPONENT HISTIDINE PROTEIN KINASE"/>
    <property type="match status" value="1"/>
</dbReference>
<feature type="domain" description="PAC" evidence="10">
    <location>
        <begin position="95"/>
        <end position="146"/>
    </location>
</feature>
<reference evidence="12" key="1">
    <citation type="journal article" date="2019" name="Int. J. Syst. Evol. Microbiol.">
        <title>The Global Catalogue of Microorganisms (GCM) 10K type strain sequencing project: providing services to taxonomists for standard genome sequencing and annotation.</title>
        <authorList>
            <consortium name="The Broad Institute Genomics Platform"/>
            <consortium name="The Broad Institute Genome Sequencing Center for Infectious Disease"/>
            <person name="Wu L."/>
            <person name="Ma J."/>
        </authorList>
    </citation>
    <scope>NUCLEOTIDE SEQUENCE [LARGE SCALE GENOMIC DNA]</scope>
    <source>
        <strain evidence="12">FCH27</strain>
    </source>
</reference>
<dbReference type="InterPro" id="IPR035965">
    <property type="entry name" value="PAS-like_dom_sf"/>
</dbReference>
<evidence type="ECO:0000256" key="2">
    <source>
        <dbReference type="ARBA" id="ARBA00004236"/>
    </source>
</evidence>
<evidence type="ECO:0000259" key="8">
    <source>
        <dbReference type="PROSITE" id="PS50109"/>
    </source>
</evidence>
<dbReference type="InterPro" id="IPR036097">
    <property type="entry name" value="HisK_dim/P_sf"/>
</dbReference>
<sequence>MNAEHLDPAQASAGLGDATIAESSQRYASLFTYHPHAAYSVDRRGYYTDANPRALEMTGLSLQQMRETHFSQVIHPEDLHIIQGAFDGAMTGETQLVEARVLRDDGEVIDIRCTAIPVVVGGEVVGVHGIAEDVTAAKQVVRQLEEANAAKTLFLATVSHEIRTPLAVLVGATDLLMDAELEPEPAHYADMVHRSSQRLMGLVDDILEFSGLEAHQTVLHPRPFEPRSVVDEVAEWAVPLAESRNLTISFVVDESVPATAVGDPRRVTQVVTNLVQNAITYTESGSIDVRVRSRAAARTPDDDAWGTGSWVEFAVADTGVGIAEDHAQALFDPFIQADPRPAIEHRGVGLGLAICRELVDLMGGQLRVLSTVGEGSTFVFGLPLGDVADDSDVRARTSSAG</sequence>
<dbReference type="InterPro" id="IPR000014">
    <property type="entry name" value="PAS"/>
</dbReference>
<keyword evidence="7" id="KW-0902">Two-component regulatory system</keyword>
<dbReference type="EC" id="2.7.13.3" evidence="3"/>
<accession>A0ABW2N446</accession>
<evidence type="ECO:0000256" key="4">
    <source>
        <dbReference type="ARBA" id="ARBA00022553"/>
    </source>
</evidence>
<dbReference type="PANTHER" id="PTHR43047:SF64">
    <property type="entry name" value="HISTIDINE KINASE CONTAINING CHEY-HOMOLOGOUS RECEIVER DOMAIN AND PAS DOMAIN-RELATED"/>
    <property type="match status" value="1"/>
</dbReference>
<dbReference type="SMART" id="SM00387">
    <property type="entry name" value="HATPase_c"/>
    <property type="match status" value="1"/>
</dbReference>
<comment type="catalytic activity">
    <reaction evidence="1">
        <text>ATP + protein L-histidine = ADP + protein N-phospho-L-histidine.</text>
        <dbReference type="EC" id="2.7.13.3"/>
    </reaction>
</comment>
<gene>
    <name evidence="11" type="ORF">ACFQO6_17490</name>
</gene>
<dbReference type="Gene3D" id="1.10.287.130">
    <property type="match status" value="1"/>
</dbReference>
<dbReference type="RefSeq" id="WP_255892508.1">
    <property type="nucleotide sequence ID" value="NZ_JAFMZM010000006.1"/>
</dbReference>
<dbReference type="InterPro" id="IPR003661">
    <property type="entry name" value="HisK_dim/P_dom"/>
</dbReference>
<evidence type="ECO:0000259" key="9">
    <source>
        <dbReference type="PROSITE" id="PS50112"/>
    </source>
</evidence>
<comment type="caution">
    <text evidence="11">The sequence shown here is derived from an EMBL/GenBank/DDBJ whole genome shotgun (WGS) entry which is preliminary data.</text>
</comment>
<comment type="subcellular location">
    <subcellularLocation>
        <location evidence="2">Cell membrane</location>
    </subcellularLocation>
</comment>
<dbReference type="InterPro" id="IPR003594">
    <property type="entry name" value="HATPase_dom"/>
</dbReference>
<dbReference type="Proteomes" id="UP001596524">
    <property type="component" value="Unassembled WGS sequence"/>
</dbReference>
<dbReference type="InterPro" id="IPR005467">
    <property type="entry name" value="His_kinase_dom"/>
</dbReference>
<dbReference type="Gene3D" id="3.30.450.20">
    <property type="entry name" value="PAS domain"/>
    <property type="match status" value="1"/>
</dbReference>
<dbReference type="PROSITE" id="PS50112">
    <property type="entry name" value="PAS"/>
    <property type="match status" value="1"/>
</dbReference>
<dbReference type="Gene3D" id="3.30.565.10">
    <property type="entry name" value="Histidine kinase-like ATPase, C-terminal domain"/>
    <property type="match status" value="1"/>
</dbReference>
<feature type="domain" description="Histidine kinase" evidence="8">
    <location>
        <begin position="157"/>
        <end position="386"/>
    </location>
</feature>
<dbReference type="SUPFAM" id="SSF47384">
    <property type="entry name" value="Homodimeric domain of signal transducing histidine kinase"/>
    <property type="match status" value="1"/>
</dbReference>
<dbReference type="SMART" id="SM00091">
    <property type="entry name" value="PAS"/>
    <property type="match status" value="1"/>
</dbReference>
<evidence type="ECO:0000256" key="6">
    <source>
        <dbReference type="ARBA" id="ARBA00022777"/>
    </source>
</evidence>
<evidence type="ECO:0000256" key="1">
    <source>
        <dbReference type="ARBA" id="ARBA00000085"/>
    </source>
</evidence>
<organism evidence="11 12">
    <name type="scientific">Nocardioides astragali</name>
    <dbReference type="NCBI Taxonomy" id="1776736"/>
    <lineage>
        <taxon>Bacteria</taxon>
        <taxon>Bacillati</taxon>
        <taxon>Actinomycetota</taxon>
        <taxon>Actinomycetes</taxon>
        <taxon>Propionibacteriales</taxon>
        <taxon>Nocardioidaceae</taxon>
        <taxon>Nocardioides</taxon>
    </lineage>
</organism>
<dbReference type="Pfam" id="PF00512">
    <property type="entry name" value="HisKA"/>
    <property type="match status" value="1"/>
</dbReference>
<keyword evidence="4" id="KW-0597">Phosphoprotein</keyword>
<protein>
    <recommendedName>
        <fullName evidence="3">histidine kinase</fullName>
        <ecNumber evidence="3">2.7.13.3</ecNumber>
    </recommendedName>
</protein>
<feature type="domain" description="PAS" evidence="9">
    <location>
        <begin position="23"/>
        <end position="93"/>
    </location>
</feature>
<evidence type="ECO:0000259" key="10">
    <source>
        <dbReference type="PROSITE" id="PS50113"/>
    </source>
</evidence>
<dbReference type="EMBL" id="JBHTCH010000020">
    <property type="protein sequence ID" value="MFC7362071.1"/>
    <property type="molecule type" value="Genomic_DNA"/>
</dbReference>
<dbReference type="SUPFAM" id="SSF55874">
    <property type="entry name" value="ATPase domain of HSP90 chaperone/DNA topoisomerase II/histidine kinase"/>
    <property type="match status" value="1"/>
</dbReference>
<keyword evidence="6 11" id="KW-0418">Kinase</keyword>
<evidence type="ECO:0000256" key="7">
    <source>
        <dbReference type="ARBA" id="ARBA00023012"/>
    </source>
</evidence>
<dbReference type="InterPro" id="IPR000700">
    <property type="entry name" value="PAS-assoc_C"/>
</dbReference>
<dbReference type="SUPFAM" id="SSF55785">
    <property type="entry name" value="PYP-like sensor domain (PAS domain)"/>
    <property type="match status" value="1"/>
</dbReference>